<reference evidence="2" key="1">
    <citation type="submission" date="2016-07" db="EMBL/GenBank/DDBJ databases">
        <authorList>
            <person name="Florea S."/>
            <person name="Webb J.S."/>
            <person name="Jaromczyk J."/>
            <person name="Schardl C.L."/>
        </authorList>
    </citation>
    <scope>NUCLEOTIDE SEQUENCE [LARGE SCALE GENOMIC DNA]</scope>
    <source>
        <strain evidence="2">1YdBTEX2</strain>
    </source>
</reference>
<dbReference type="InterPro" id="IPR011972">
    <property type="entry name" value="CHP02285"/>
</dbReference>
<dbReference type="SUPFAM" id="SSF53850">
    <property type="entry name" value="Periplasmic binding protein-like II"/>
    <property type="match status" value="1"/>
</dbReference>
<dbReference type="AlphaFoldDB" id="A0A1D3K3C5"/>
<name>A0A1D3K3C5_PSEVE</name>
<dbReference type="Proteomes" id="UP000245431">
    <property type="component" value="Chromosome PVE_r1"/>
</dbReference>
<sequence>MTRRPSSACVSKGRSDGAFKIMTRRWLLHLCAPLLGLLPLPTQAAQTLIWLVRDLPPLTIFEGPQKGQGAIDELLPMLMEHLPEYQHQIQHVNRARGMQMLQAPSLTCDPTLLWTPERTQWIVYSGQAFPVVSNGVVVRQQNREVLAPFIVQGKVDLDAMLRDKSTRLGIIAERSYGPFIDGMLQQGDTHNRVMHYGTDALGSLLQMQRLGRLEGVLGYWTEIRYHALRQGIDPEGLAFYPIAGTAPYQHIHIGCSDTPEGREVMARINQLLGDLPQAQLLRSYASWLDPALREQYLLDHSRFYEEVPTP</sequence>
<gene>
    <name evidence="1" type="ORF">PVE_R1G4863</name>
</gene>
<dbReference type="EMBL" id="LT599583">
    <property type="protein sequence ID" value="SBW82745.1"/>
    <property type="molecule type" value="Genomic_DNA"/>
</dbReference>
<proteinExistence type="predicted"/>
<evidence type="ECO:0000313" key="2">
    <source>
        <dbReference type="Proteomes" id="UP000245431"/>
    </source>
</evidence>
<protein>
    <recommendedName>
        <fullName evidence="3">TIGR02285 family protein</fullName>
    </recommendedName>
</protein>
<evidence type="ECO:0000313" key="1">
    <source>
        <dbReference type="EMBL" id="SBW82745.1"/>
    </source>
</evidence>
<dbReference type="NCBIfam" id="TIGR02285">
    <property type="entry name" value="TIGR02285 family protein"/>
    <property type="match status" value="1"/>
</dbReference>
<accession>A0A1D3K3C5</accession>
<evidence type="ECO:0008006" key="3">
    <source>
        <dbReference type="Google" id="ProtNLM"/>
    </source>
</evidence>
<organism evidence="1 2">
    <name type="scientific">Pseudomonas veronii 1YdBTEX2</name>
    <dbReference type="NCBI Taxonomy" id="1295141"/>
    <lineage>
        <taxon>Bacteria</taxon>
        <taxon>Pseudomonadati</taxon>
        <taxon>Pseudomonadota</taxon>
        <taxon>Gammaproteobacteria</taxon>
        <taxon>Pseudomonadales</taxon>
        <taxon>Pseudomonadaceae</taxon>
        <taxon>Pseudomonas</taxon>
    </lineage>
</organism>